<name>A0ABW4GVN8_9ACTN</name>
<dbReference type="InterPro" id="IPR050267">
    <property type="entry name" value="Anti-sigma-factor_SerPK"/>
</dbReference>
<dbReference type="Gene3D" id="3.30.565.10">
    <property type="entry name" value="Histidine kinase-like ATPase, C-terminal domain"/>
    <property type="match status" value="1"/>
</dbReference>
<gene>
    <name evidence="1" type="ORF">ACFSJ0_54740</name>
</gene>
<keyword evidence="2" id="KW-1185">Reference proteome</keyword>
<dbReference type="PANTHER" id="PTHR35526">
    <property type="entry name" value="ANTI-SIGMA-F FACTOR RSBW-RELATED"/>
    <property type="match status" value="1"/>
</dbReference>
<dbReference type="GO" id="GO:0005524">
    <property type="term" value="F:ATP binding"/>
    <property type="evidence" value="ECO:0007669"/>
    <property type="project" value="UniProtKB-KW"/>
</dbReference>
<dbReference type="InterPro" id="IPR036890">
    <property type="entry name" value="HATPase_C_sf"/>
</dbReference>
<evidence type="ECO:0000313" key="1">
    <source>
        <dbReference type="EMBL" id="MFD1546181.1"/>
    </source>
</evidence>
<comment type="caution">
    <text evidence="1">The sequence shown here is derived from an EMBL/GenBank/DDBJ whole genome shotgun (WGS) entry which is preliminary data.</text>
</comment>
<evidence type="ECO:0000313" key="2">
    <source>
        <dbReference type="Proteomes" id="UP001597097"/>
    </source>
</evidence>
<keyword evidence="1" id="KW-0547">Nucleotide-binding</keyword>
<dbReference type="RefSeq" id="WP_372455124.1">
    <property type="nucleotide sequence ID" value="NZ_JAHKRM010000043.1"/>
</dbReference>
<dbReference type="CDD" id="cd16936">
    <property type="entry name" value="HATPase_RsbW-like"/>
    <property type="match status" value="1"/>
</dbReference>
<proteinExistence type="predicted"/>
<sequence>MTLSLHRQGRSVRAEVADRSAAWPTPFQAGLDMEHGRGLAIVAAYSERWGIDPSPEGKTVWFVCGERQAR</sequence>
<reference evidence="2" key="1">
    <citation type="journal article" date="2019" name="Int. J. Syst. Evol. Microbiol.">
        <title>The Global Catalogue of Microorganisms (GCM) 10K type strain sequencing project: providing services to taxonomists for standard genome sequencing and annotation.</title>
        <authorList>
            <consortium name="The Broad Institute Genomics Platform"/>
            <consortium name="The Broad Institute Genome Sequencing Center for Infectious Disease"/>
            <person name="Wu L."/>
            <person name="Ma J."/>
        </authorList>
    </citation>
    <scope>NUCLEOTIDE SEQUENCE [LARGE SCALE GENOMIC DNA]</scope>
    <source>
        <strain evidence="2">CGMCC 1.15399</strain>
    </source>
</reference>
<dbReference type="EMBL" id="JBHUCM010000057">
    <property type="protein sequence ID" value="MFD1546181.1"/>
    <property type="molecule type" value="Genomic_DNA"/>
</dbReference>
<dbReference type="Proteomes" id="UP001597097">
    <property type="component" value="Unassembled WGS sequence"/>
</dbReference>
<accession>A0ABW4GVN8</accession>
<dbReference type="PANTHER" id="PTHR35526:SF3">
    <property type="entry name" value="ANTI-SIGMA-F FACTOR RSBW"/>
    <property type="match status" value="1"/>
</dbReference>
<organism evidence="1 2">
    <name type="scientific">Nonomuraea guangzhouensis</name>
    <dbReference type="NCBI Taxonomy" id="1291555"/>
    <lineage>
        <taxon>Bacteria</taxon>
        <taxon>Bacillati</taxon>
        <taxon>Actinomycetota</taxon>
        <taxon>Actinomycetes</taxon>
        <taxon>Streptosporangiales</taxon>
        <taxon>Streptosporangiaceae</taxon>
        <taxon>Nonomuraea</taxon>
    </lineage>
</organism>
<protein>
    <submittedName>
        <fullName evidence="1">ATP-binding protein</fullName>
    </submittedName>
</protein>
<keyword evidence="1" id="KW-0067">ATP-binding</keyword>